<evidence type="ECO:0000313" key="1">
    <source>
        <dbReference type="EMBL" id="MDS0294367.1"/>
    </source>
</evidence>
<reference evidence="1 2" key="1">
    <citation type="submission" date="2022-06" db="EMBL/GenBank/DDBJ databases">
        <title>Halogeometricum sp. a new haloarchaeum isolate from saline soil.</title>
        <authorList>
            <person name="Strakova D."/>
            <person name="Galisteo C."/>
            <person name="Sanchez-Porro C."/>
            <person name="Ventosa A."/>
        </authorList>
    </citation>
    <scope>NUCLEOTIDE SEQUENCE [LARGE SCALE GENOMIC DNA]</scope>
    <source>
        <strain evidence="2">S3BR25-2</strain>
    </source>
</reference>
<dbReference type="GO" id="GO:0032259">
    <property type="term" value="P:methylation"/>
    <property type="evidence" value="ECO:0007669"/>
    <property type="project" value="UniProtKB-KW"/>
</dbReference>
<comment type="caution">
    <text evidence="1">The sequence shown here is derived from an EMBL/GenBank/DDBJ whole genome shotgun (WGS) entry which is preliminary data.</text>
</comment>
<dbReference type="GO" id="GO:0008168">
    <property type="term" value="F:methyltransferase activity"/>
    <property type="evidence" value="ECO:0007669"/>
    <property type="project" value="UniProtKB-KW"/>
</dbReference>
<dbReference type="InterPro" id="IPR029028">
    <property type="entry name" value="Alpha/beta_knot_MTases"/>
</dbReference>
<organism evidence="1 2">
    <name type="scientific">Halogeometricum luteum</name>
    <dbReference type="NCBI Taxonomy" id="2950537"/>
    <lineage>
        <taxon>Archaea</taxon>
        <taxon>Methanobacteriati</taxon>
        <taxon>Methanobacteriota</taxon>
        <taxon>Stenosarchaea group</taxon>
        <taxon>Halobacteria</taxon>
        <taxon>Halobacteriales</taxon>
        <taxon>Haloferacaceae</taxon>
        <taxon>Halogeometricum</taxon>
    </lineage>
</organism>
<evidence type="ECO:0000313" key="2">
    <source>
        <dbReference type="Proteomes" id="UP001254813"/>
    </source>
</evidence>
<accession>A0ABU2G0Q3</accession>
<dbReference type="InterPro" id="IPR029026">
    <property type="entry name" value="tRNA_m1G_MTases_N"/>
</dbReference>
<dbReference type="EMBL" id="JAMQOQ010000002">
    <property type="protein sequence ID" value="MDS0294367.1"/>
    <property type="molecule type" value="Genomic_DNA"/>
</dbReference>
<dbReference type="Gene3D" id="3.40.1280.10">
    <property type="match status" value="1"/>
</dbReference>
<dbReference type="CDD" id="cd18086">
    <property type="entry name" value="HsC9orf114-like"/>
    <property type="match status" value="1"/>
</dbReference>
<dbReference type="InterPro" id="IPR003750">
    <property type="entry name" value="Put_MeTrfase-C9orf114-like"/>
</dbReference>
<name>A0ABU2G0Q3_9EURY</name>
<dbReference type="PANTHER" id="PTHR12150:SF13">
    <property type="entry name" value="METHYLTRANSFERASE C9ORF114-RELATED"/>
    <property type="match status" value="1"/>
</dbReference>
<dbReference type="RefSeq" id="WP_310928202.1">
    <property type="nucleotide sequence ID" value="NZ_JAMQOQ010000002.1"/>
</dbReference>
<dbReference type="Proteomes" id="UP001254813">
    <property type="component" value="Unassembled WGS sequence"/>
</dbReference>
<dbReference type="PANTHER" id="PTHR12150">
    <property type="entry name" value="CLASS IV SAM-BINDING METHYLTRANSFERASE-RELATED"/>
    <property type="match status" value="1"/>
</dbReference>
<proteinExistence type="predicted"/>
<sequence>MTLSVLVPSSVVREAEDKREATRKLGYVARAATVFRADRLVVFPDREGENRWGGEFVETVLRYAATPPYLRKEVWGHRDELQYVGVLPPLLVSSTTGSESNGSGSLQQGIVTEVGPEGRVRVNCGLQHPVSLYAPSGTELEEGERVAIRISSREPVRARIVDEPVPGFSIARTDLEEAIGRSDAGVTIATSRHGEPLTLPRLAELSPRIERGATVAFGSPGRGLPDILGVDAEEVTVEPGDGPGFDLWLNTIPRQGSEVVRTEEAMFASLASLTLTE</sequence>
<keyword evidence="2" id="KW-1185">Reference proteome</keyword>
<gene>
    <name evidence="1" type="ORF">NDI79_09300</name>
</gene>
<dbReference type="SUPFAM" id="SSF75217">
    <property type="entry name" value="alpha/beta knot"/>
    <property type="match status" value="1"/>
</dbReference>
<protein>
    <submittedName>
        <fullName evidence="1">RNA methyltransferase</fullName>
    </submittedName>
</protein>
<keyword evidence="1" id="KW-0808">Transferase</keyword>
<dbReference type="Pfam" id="PF02598">
    <property type="entry name" value="Methyltrn_RNA_3"/>
    <property type="match status" value="1"/>
</dbReference>
<dbReference type="InterPro" id="IPR012340">
    <property type="entry name" value="NA-bd_OB-fold"/>
</dbReference>
<dbReference type="Gene3D" id="2.40.50.140">
    <property type="entry name" value="Nucleic acid-binding proteins"/>
    <property type="match status" value="1"/>
</dbReference>
<keyword evidence="1" id="KW-0489">Methyltransferase</keyword>